<dbReference type="SUPFAM" id="SSF101790">
    <property type="entry name" value="Aminomethyltransferase beta-barrel domain"/>
    <property type="match status" value="1"/>
</dbReference>
<gene>
    <name evidence="4" type="ORF">SAMN04488557_1894</name>
</gene>
<dbReference type="STRING" id="51670.SAMN04488557_1894"/>
<dbReference type="RefSeq" id="WP_092867353.1">
    <property type="nucleotide sequence ID" value="NZ_FPCH01000002.1"/>
</dbReference>
<keyword evidence="4" id="KW-0808">Transferase</keyword>
<dbReference type="GO" id="GO:0005829">
    <property type="term" value="C:cytosol"/>
    <property type="evidence" value="ECO:0007669"/>
    <property type="project" value="TreeGrafter"/>
</dbReference>
<evidence type="ECO:0000259" key="3">
    <source>
        <dbReference type="Pfam" id="PF09347"/>
    </source>
</evidence>
<evidence type="ECO:0000259" key="1">
    <source>
        <dbReference type="Pfam" id="PF01571"/>
    </source>
</evidence>
<feature type="domain" description="Aminomethyltransferase C-terminal" evidence="2">
    <location>
        <begin position="694"/>
        <end position="775"/>
    </location>
</feature>
<evidence type="ECO:0000313" key="4">
    <source>
        <dbReference type="EMBL" id="SFV33254.1"/>
    </source>
</evidence>
<keyword evidence="5" id="KW-1185">Reference proteome</keyword>
<feature type="domain" description="GCVT N-terminal" evidence="1">
    <location>
        <begin position="411"/>
        <end position="675"/>
    </location>
</feature>
<proteinExistence type="predicted"/>
<dbReference type="Gene3D" id="3.30.1360.120">
    <property type="entry name" value="Probable tRNA modification gtpase trme, domain 1"/>
    <property type="match status" value="1"/>
</dbReference>
<evidence type="ECO:0000259" key="2">
    <source>
        <dbReference type="Pfam" id="PF08669"/>
    </source>
</evidence>
<protein>
    <submittedName>
        <fullName evidence="4">Aminomethyltransferase</fullName>
    </submittedName>
</protein>
<dbReference type="GO" id="GO:0008168">
    <property type="term" value="F:methyltransferase activity"/>
    <property type="evidence" value="ECO:0007669"/>
    <property type="project" value="UniProtKB-KW"/>
</dbReference>
<dbReference type="InterPro" id="IPR018959">
    <property type="entry name" value="DUF1989"/>
</dbReference>
<dbReference type="GO" id="GO:0032259">
    <property type="term" value="P:methylation"/>
    <property type="evidence" value="ECO:0007669"/>
    <property type="project" value="UniProtKB-KW"/>
</dbReference>
<dbReference type="InterPro" id="IPR006222">
    <property type="entry name" value="GCVT_N"/>
</dbReference>
<accession>A0A1I7NF09</accession>
<name>A0A1I7NF09_9HYPH</name>
<dbReference type="EMBL" id="FPCH01000002">
    <property type="protein sequence ID" value="SFV33254.1"/>
    <property type="molecule type" value="Genomic_DNA"/>
</dbReference>
<dbReference type="InterPro" id="IPR028896">
    <property type="entry name" value="GcvT/YgfZ/DmdA"/>
</dbReference>
<dbReference type="PANTHER" id="PTHR43757:SF2">
    <property type="entry name" value="AMINOMETHYLTRANSFERASE, MITOCHONDRIAL"/>
    <property type="match status" value="1"/>
</dbReference>
<dbReference type="SUPFAM" id="SSF103025">
    <property type="entry name" value="Folate-binding domain"/>
    <property type="match status" value="1"/>
</dbReference>
<dbReference type="Pfam" id="PF01571">
    <property type="entry name" value="GCV_T"/>
    <property type="match status" value="1"/>
</dbReference>
<organism evidence="4 5">
    <name type="scientific">Hyphomicrobium facile</name>
    <dbReference type="NCBI Taxonomy" id="51670"/>
    <lineage>
        <taxon>Bacteria</taxon>
        <taxon>Pseudomonadati</taxon>
        <taxon>Pseudomonadota</taxon>
        <taxon>Alphaproteobacteria</taxon>
        <taxon>Hyphomicrobiales</taxon>
        <taxon>Hyphomicrobiaceae</taxon>
        <taxon>Hyphomicrobium</taxon>
    </lineage>
</organism>
<dbReference type="OrthoDB" id="9800828at2"/>
<evidence type="ECO:0000313" key="5">
    <source>
        <dbReference type="Proteomes" id="UP000199423"/>
    </source>
</evidence>
<reference evidence="5" key="1">
    <citation type="submission" date="2016-10" db="EMBL/GenBank/DDBJ databases">
        <authorList>
            <person name="Varghese N."/>
            <person name="Submissions S."/>
        </authorList>
    </citation>
    <scope>NUCLEOTIDE SEQUENCE [LARGE SCALE GENOMIC DNA]</scope>
    <source>
        <strain evidence="5">DSM 1565</strain>
    </source>
</reference>
<dbReference type="Pfam" id="PF08669">
    <property type="entry name" value="GCV_T_C"/>
    <property type="match status" value="1"/>
</dbReference>
<dbReference type="InterPro" id="IPR013977">
    <property type="entry name" value="GcvT_C"/>
</dbReference>
<dbReference type="Pfam" id="PF09347">
    <property type="entry name" value="DUF1989"/>
    <property type="match status" value="1"/>
</dbReference>
<dbReference type="InterPro" id="IPR029043">
    <property type="entry name" value="GcvT/YgfZ_C"/>
</dbReference>
<dbReference type="Proteomes" id="UP000199423">
    <property type="component" value="Unassembled WGS sequence"/>
</dbReference>
<dbReference type="AlphaFoldDB" id="A0A1I7NF09"/>
<dbReference type="InterPro" id="IPR027266">
    <property type="entry name" value="TrmE/GcvT-like"/>
</dbReference>
<keyword evidence="4" id="KW-0489">Methyltransferase</keyword>
<dbReference type="PANTHER" id="PTHR43757">
    <property type="entry name" value="AMINOMETHYLTRANSFERASE"/>
    <property type="match status" value="1"/>
</dbReference>
<sequence length="783" mass="86134">MSETVLTSPARPKLFVPGQSSLAPGVERYVLKGGGTAVFELDKGDRVELSPLEGGQGVEIAAFAPGGKSDLEALGLKGRGKPTGIQRALGADSEDAQRVRFGLFRRGLDIGGVKAASVLGPDCVPGDVVSLDVERSVLAVFGAPAEPMIVWEQTPATDILVFILRANPRLLNEAKLPEPIAEPRLDIRINISSAESFEVHEGEYIQIIDVAGRQCSDFLAFNRRALDRGEVLGLDSTTTRSMIGAAYPKPGLYSKFFDRDRNPLVEIVQDTVGRHDTFNLACTTRYYEDMGYFGHPNCTDNFNDALKDYPIGSYKGWPAINFFFNTNVDCHNNIWSDEPWSRPGDYVMMRALTDLVCGTSSCPSDIDASNGWNLTEIHVRVYPKDTSFKRSIGYRMAPDAPLQLTRESGFHPRTSALTRNFGEYRNFWVPHCYSNAGAIDEYWACREGAVIMDLSPLRKMEVLGPDAEQFLQGIITRDVRKLAVGQIYYTPMCYEHGGMVDDGTLFRLAENNFRWIGGDDASLIWLKEQLAKTNYKVNLKTATSELNNVAVQGPKSREILQKIIETPPGRPTMQELGLFRFTIGRIGGVAGIPVLVSRTGYTGELGFEIFCHPKDAPGVWDAVMAAGEPFGIQPFGFDALDMVRIEAGLVFGGHDFDSTTDPLEAGIGFTVPQKKEEDYIGKAAIEKRRANPLRKLVGLEIQGNEKPAHGDPVFVGRAQVGAVTSAMRSPLLKKTLAFARVDVTHSATGTALEIGRLDGLQKRFKATVVPFPFYDPEKKRVKM</sequence>
<feature type="domain" description="DUF1989" evidence="3">
    <location>
        <begin position="189"/>
        <end position="356"/>
    </location>
</feature>